<dbReference type="PROSITE" id="PS00518">
    <property type="entry name" value="ZF_RING_1"/>
    <property type="match status" value="1"/>
</dbReference>
<protein>
    <recommendedName>
        <fullName evidence="4">RING-type E3 ubiquitin transferase</fullName>
        <ecNumber evidence="4">2.3.2.27</ecNumber>
    </recommendedName>
</protein>
<keyword evidence="7 11" id="KW-0863">Zinc-finger</keyword>
<dbReference type="Pfam" id="PF13923">
    <property type="entry name" value="zf-C3HC4_2"/>
    <property type="match status" value="1"/>
</dbReference>
<dbReference type="SUPFAM" id="SSF57850">
    <property type="entry name" value="RING/U-box"/>
    <property type="match status" value="1"/>
</dbReference>
<evidence type="ECO:0000256" key="9">
    <source>
        <dbReference type="ARBA" id="ARBA00022833"/>
    </source>
</evidence>
<dbReference type="Gene3D" id="3.30.40.10">
    <property type="entry name" value="Zinc/RING finger domain, C3HC4 (zinc finger)"/>
    <property type="match status" value="1"/>
</dbReference>
<dbReference type="OrthoDB" id="6270329at2759"/>
<evidence type="ECO:0000313" key="16">
    <source>
        <dbReference type="Proteomes" id="UP000023152"/>
    </source>
</evidence>
<comment type="catalytic activity">
    <reaction evidence="1">
        <text>S-ubiquitinyl-[E2 ubiquitin-conjugating enzyme]-L-cysteine + [acceptor protein]-L-lysine = [E2 ubiquitin-conjugating enzyme]-L-cysteine + N(6)-ubiquitinyl-[acceptor protein]-L-lysine.</text>
        <dbReference type="EC" id="2.3.2.27"/>
    </reaction>
</comment>
<evidence type="ECO:0000259" key="14">
    <source>
        <dbReference type="PROSITE" id="PS50089"/>
    </source>
</evidence>
<evidence type="ECO:0000256" key="12">
    <source>
        <dbReference type="SAM" id="MobiDB-lite"/>
    </source>
</evidence>
<evidence type="ECO:0000313" key="15">
    <source>
        <dbReference type="EMBL" id="ETO14215.1"/>
    </source>
</evidence>
<dbReference type="InterPro" id="IPR001841">
    <property type="entry name" value="Znf_RING"/>
</dbReference>
<sequence>MSTYVSTYSNVFPCGKTESVDLNKLPREDKDEIKNEDAQSGNNNNSQGFDCNICFDVCSDPVVTCCGHLYCWQCLEKWLDRSQTCPVCQGGISHDTITPIYGKGKNKSNHAKNLPPKDKSTRSADGNSQGSQRPRGRRQEASNSNRMPFDPFNNFGFQFFTPFNMFTVVFFFFFFFFFQFIRSQKKGEKQHQKNFIFFPLHPKKKIQFGNNVFENGNTFQFDFRQWTRMSKLHVVPLLYDQYKHLIVL</sequence>
<name>X6MMA2_RETFI</name>
<dbReference type="SMART" id="SM00184">
    <property type="entry name" value="RING"/>
    <property type="match status" value="1"/>
</dbReference>
<keyword evidence="6" id="KW-0479">Metal-binding</keyword>
<dbReference type="EC" id="2.3.2.27" evidence="4"/>
<evidence type="ECO:0000256" key="11">
    <source>
        <dbReference type="PROSITE-ProRule" id="PRU00175"/>
    </source>
</evidence>
<accession>X6MMA2</accession>
<dbReference type="GO" id="GO:0061630">
    <property type="term" value="F:ubiquitin protein ligase activity"/>
    <property type="evidence" value="ECO:0007669"/>
    <property type="project" value="UniProtKB-EC"/>
</dbReference>
<dbReference type="CDD" id="cd16534">
    <property type="entry name" value="RING-HC_RNF5-like"/>
    <property type="match status" value="1"/>
</dbReference>
<dbReference type="EMBL" id="ASPP01020162">
    <property type="protein sequence ID" value="ETO14215.1"/>
    <property type="molecule type" value="Genomic_DNA"/>
</dbReference>
<keyword evidence="5" id="KW-0808">Transferase</keyword>
<dbReference type="GO" id="GO:0008270">
    <property type="term" value="F:zinc ion binding"/>
    <property type="evidence" value="ECO:0007669"/>
    <property type="project" value="UniProtKB-KW"/>
</dbReference>
<feature type="transmembrane region" description="Helical" evidence="13">
    <location>
        <begin position="159"/>
        <end position="181"/>
    </location>
</feature>
<keyword evidence="9" id="KW-0862">Zinc</keyword>
<keyword evidence="10 13" id="KW-0472">Membrane</keyword>
<dbReference type="AlphaFoldDB" id="X6MMA2"/>
<evidence type="ECO:0000256" key="2">
    <source>
        <dbReference type="ARBA" id="ARBA00004308"/>
    </source>
</evidence>
<dbReference type="PANTHER" id="PTHR12313">
    <property type="entry name" value="E3 UBIQUITIN-PROTEIN LIGASE RNF5-RELATED"/>
    <property type="match status" value="1"/>
</dbReference>
<dbReference type="InterPro" id="IPR013083">
    <property type="entry name" value="Znf_RING/FYVE/PHD"/>
</dbReference>
<evidence type="ECO:0000256" key="5">
    <source>
        <dbReference type="ARBA" id="ARBA00022679"/>
    </source>
</evidence>
<proteinExistence type="predicted"/>
<dbReference type="InterPro" id="IPR045103">
    <property type="entry name" value="RNF5/RNF185-like"/>
</dbReference>
<dbReference type="Proteomes" id="UP000023152">
    <property type="component" value="Unassembled WGS sequence"/>
</dbReference>
<evidence type="ECO:0000256" key="3">
    <source>
        <dbReference type="ARBA" id="ARBA00004906"/>
    </source>
</evidence>
<dbReference type="InterPro" id="IPR003613">
    <property type="entry name" value="Ubox_domain"/>
</dbReference>
<feature type="domain" description="RING-type" evidence="14">
    <location>
        <begin position="51"/>
        <end position="89"/>
    </location>
</feature>
<dbReference type="UniPathway" id="UPA00143"/>
<dbReference type="GO" id="GO:0006511">
    <property type="term" value="P:ubiquitin-dependent protein catabolic process"/>
    <property type="evidence" value="ECO:0007669"/>
    <property type="project" value="InterPro"/>
</dbReference>
<organism evidence="15 16">
    <name type="scientific">Reticulomyxa filosa</name>
    <dbReference type="NCBI Taxonomy" id="46433"/>
    <lineage>
        <taxon>Eukaryota</taxon>
        <taxon>Sar</taxon>
        <taxon>Rhizaria</taxon>
        <taxon>Retaria</taxon>
        <taxon>Foraminifera</taxon>
        <taxon>Monothalamids</taxon>
        <taxon>Reticulomyxidae</taxon>
        <taxon>Reticulomyxa</taxon>
    </lineage>
</organism>
<evidence type="ECO:0000256" key="13">
    <source>
        <dbReference type="SAM" id="Phobius"/>
    </source>
</evidence>
<evidence type="ECO:0000256" key="8">
    <source>
        <dbReference type="ARBA" id="ARBA00022786"/>
    </source>
</evidence>
<comment type="pathway">
    <text evidence="3">Protein modification; protein ubiquitination.</text>
</comment>
<keyword evidence="13" id="KW-1133">Transmembrane helix</keyword>
<evidence type="ECO:0000256" key="10">
    <source>
        <dbReference type="ARBA" id="ARBA00023136"/>
    </source>
</evidence>
<keyword evidence="13" id="KW-0812">Transmembrane</keyword>
<evidence type="ECO:0000256" key="6">
    <source>
        <dbReference type="ARBA" id="ARBA00022723"/>
    </source>
</evidence>
<gene>
    <name evidence="15" type="ORF">RFI_23153</name>
</gene>
<feature type="region of interest" description="Disordered" evidence="12">
    <location>
        <begin position="103"/>
        <end position="147"/>
    </location>
</feature>
<dbReference type="SMART" id="SM00504">
    <property type="entry name" value="Ubox"/>
    <property type="match status" value="1"/>
</dbReference>
<dbReference type="PROSITE" id="PS50089">
    <property type="entry name" value="ZF_RING_2"/>
    <property type="match status" value="1"/>
</dbReference>
<dbReference type="GO" id="GO:0005783">
    <property type="term" value="C:endoplasmic reticulum"/>
    <property type="evidence" value="ECO:0007669"/>
    <property type="project" value="InterPro"/>
</dbReference>
<reference evidence="15 16" key="1">
    <citation type="journal article" date="2013" name="Curr. Biol.">
        <title>The Genome of the Foraminiferan Reticulomyxa filosa.</title>
        <authorList>
            <person name="Glockner G."/>
            <person name="Hulsmann N."/>
            <person name="Schleicher M."/>
            <person name="Noegel A.A."/>
            <person name="Eichinger L."/>
            <person name="Gallinger C."/>
            <person name="Pawlowski J."/>
            <person name="Sierra R."/>
            <person name="Euteneuer U."/>
            <person name="Pillet L."/>
            <person name="Moustafa A."/>
            <person name="Platzer M."/>
            <person name="Groth M."/>
            <person name="Szafranski K."/>
            <person name="Schliwa M."/>
        </authorList>
    </citation>
    <scope>NUCLEOTIDE SEQUENCE [LARGE SCALE GENOMIC DNA]</scope>
</reference>
<evidence type="ECO:0000256" key="1">
    <source>
        <dbReference type="ARBA" id="ARBA00000900"/>
    </source>
</evidence>
<dbReference type="GO" id="GO:0016567">
    <property type="term" value="P:protein ubiquitination"/>
    <property type="evidence" value="ECO:0007669"/>
    <property type="project" value="UniProtKB-UniPathway"/>
</dbReference>
<evidence type="ECO:0000256" key="7">
    <source>
        <dbReference type="ARBA" id="ARBA00022771"/>
    </source>
</evidence>
<keyword evidence="8" id="KW-0833">Ubl conjugation pathway</keyword>
<keyword evidence="16" id="KW-1185">Reference proteome</keyword>
<comment type="subcellular location">
    <subcellularLocation>
        <location evidence="2">Endomembrane system</location>
    </subcellularLocation>
</comment>
<evidence type="ECO:0000256" key="4">
    <source>
        <dbReference type="ARBA" id="ARBA00012483"/>
    </source>
</evidence>
<dbReference type="InterPro" id="IPR017907">
    <property type="entry name" value="Znf_RING_CS"/>
</dbReference>
<comment type="caution">
    <text evidence="15">The sequence shown here is derived from an EMBL/GenBank/DDBJ whole genome shotgun (WGS) entry which is preliminary data.</text>
</comment>